<dbReference type="InterPro" id="IPR038765">
    <property type="entry name" value="Papain-like_cys_pep_sf"/>
</dbReference>
<dbReference type="GO" id="GO:0008234">
    <property type="term" value="F:cysteine-type peptidase activity"/>
    <property type="evidence" value="ECO:0007669"/>
    <property type="project" value="InterPro"/>
</dbReference>
<dbReference type="GO" id="GO:0006508">
    <property type="term" value="P:proteolysis"/>
    <property type="evidence" value="ECO:0007669"/>
    <property type="project" value="InterPro"/>
</dbReference>
<dbReference type="InterPro" id="IPR013128">
    <property type="entry name" value="Peptidase_C1A"/>
</dbReference>
<dbReference type="InterPro" id="IPR000668">
    <property type="entry name" value="Peptidase_C1A_C"/>
</dbReference>
<keyword evidence="3" id="KW-0812">Transmembrane</keyword>
<reference evidence="5" key="1">
    <citation type="journal article" date="2020" name="Nature">
        <title>Giant virus diversity and host interactions through global metagenomics.</title>
        <authorList>
            <person name="Schulz F."/>
            <person name="Roux S."/>
            <person name="Paez-Espino D."/>
            <person name="Jungbluth S."/>
            <person name="Walsh D.A."/>
            <person name="Denef V.J."/>
            <person name="McMahon K.D."/>
            <person name="Konstantinidis K.T."/>
            <person name="Eloe-Fadrosh E.A."/>
            <person name="Kyrpides N.C."/>
            <person name="Woyke T."/>
        </authorList>
    </citation>
    <scope>NUCLEOTIDE SEQUENCE</scope>
    <source>
        <strain evidence="5">GVMAG-S-1029409-49</strain>
    </source>
</reference>
<dbReference type="SUPFAM" id="SSF54001">
    <property type="entry name" value="Cysteine proteinases"/>
    <property type="match status" value="1"/>
</dbReference>
<organism evidence="5">
    <name type="scientific">viral metagenome</name>
    <dbReference type="NCBI Taxonomy" id="1070528"/>
    <lineage>
        <taxon>unclassified sequences</taxon>
        <taxon>metagenomes</taxon>
        <taxon>organismal metagenomes</taxon>
    </lineage>
</organism>
<dbReference type="InterPro" id="IPR000169">
    <property type="entry name" value="Pept_cys_AS"/>
</dbReference>
<keyword evidence="3" id="KW-0472">Membrane</keyword>
<dbReference type="InterPro" id="IPR025660">
    <property type="entry name" value="Pept_his_AS"/>
</dbReference>
<dbReference type="PROSITE" id="PS00639">
    <property type="entry name" value="THIOL_PROTEASE_HIS"/>
    <property type="match status" value="1"/>
</dbReference>
<dbReference type="SMART" id="SM00645">
    <property type="entry name" value="Pept_C1"/>
    <property type="match status" value="1"/>
</dbReference>
<comment type="similarity">
    <text evidence="1">Belongs to the peptidase C1 family.</text>
</comment>
<feature type="transmembrane region" description="Helical" evidence="3">
    <location>
        <begin position="390"/>
        <end position="410"/>
    </location>
</feature>
<dbReference type="EMBL" id="MN740610">
    <property type="protein sequence ID" value="QHU35700.1"/>
    <property type="molecule type" value="Genomic_DNA"/>
</dbReference>
<proteinExistence type="inferred from homology"/>
<accession>A0A6C0LZ90</accession>
<evidence type="ECO:0000259" key="4">
    <source>
        <dbReference type="SMART" id="SM00645"/>
    </source>
</evidence>
<dbReference type="PRINTS" id="PR00705">
    <property type="entry name" value="PAPAIN"/>
</dbReference>
<keyword evidence="3" id="KW-1133">Transmembrane helix</keyword>
<dbReference type="AlphaFoldDB" id="A0A6C0LZ90"/>
<dbReference type="PANTHER" id="PTHR12411">
    <property type="entry name" value="CYSTEINE PROTEASE FAMILY C1-RELATED"/>
    <property type="match status" value="1"/>
</dbReference>
<dbReference type="Pfam" id="PF00112">
    <property type="entry name" value="Peptidase_C1"/>
    <property type="match status" value="1"/>
</dbReference>
<evidence type="ECO:0000313" key="5">
    <source>
        <dbReference type="EMBL" id="QHU35700.1"/>
    </source>
</evidence>
<sequence length="413" mass="46052">MNDVYLFSTHLSDHPSTVASMRRLTSYGSVSSRTHDVAIPDEFDGRVVWNDLLGSIRNQGSCGSCWAFASTTALSQRIAIYTRGDVRIELSPAQSVLCDFGEREVILQNLIHKQGGHKVSTKDLDDESMRELACHGNSILGAMQHLYRFGTTSESCTPYDLGPKYLDLGKYDEAKIVPLCEEIMGGTEFVSCIDGSPARRYRVINYYNVHGTPSLGGSEENIRREIYMRGPVTAGMTVYADFVKRGGSDVYDEVDGVSVEGGHAVVIVGWGTKDTVPYWIVQNSWGNEWGDNGYFLIRRGNNTCGIETNVYGGVPELPNTNTIYVPDVLSDPDDESLRNEWPLDTISLLKRALTDTHPELKKPYYGRKDYSWNGFVAGDVTHIPPRKWKLQYAIAIAIGIIIAVCIYRYVIMK</sequence>
<dbReference type="InterPro" id="IPR025661">
    <property type="entry name" value="Pept_asp_AS"/>
</dbReference>
<dbReference type="Gene3D" id="3.90.70.10">
    <property type="entry name" value="Cysteine proteinases"/>
    <property type="match status" value="1"/>
</dbReference>
<protein>
    <recommendedName>
        <fullName evidence="4">Peptidase C1A papain C-terminal domain-containing protein</fullName>
    </recommendedName>
</protein>
<name>A0A6C0LZ90_9ZZZZ</name>
<evidence type="ECO:0000256" key="1">
    <source>
        <dbReference type="ARBA" id="ARBA00008455"/>
    </source>
</evidence>
<dbReference type="PROSITE" id="PS00139">
    <property type="entry name" value="THIOL_PROTEASE_CYS"/>
    <property type="match status" value="1"/>
</dbReference>
<dbReference type="PROSITE" id="PS00640">
    <property type="entry name" value="THIOL_PROTEASE_ASN"/>
    <property type="match status" value="1"/>
</dbReference>
<evidence type="ECO:0000256" key="2">
    <source>
        <dbReference type="ARBA" id="ARBA00023157"/>
    </source>
</evidence>
<feature type="domain" description="Peptidase C1A papain C-terminal" evidence="4">
    <location>
        <begin position="39"/>
        <end position="314"/>
    </location>
</feature>
<evidence type="ECO:0000256" key="3">
    <source>
        <dbReference type="SAM" id="Phobius"/>
    </source>
</evidence>
<keyword evidence="2" id="KW-1015">Disulfide bond</keyword>